<comment type="caution">
    <text evidence="1">The sequence shown here is derived from an EMBL/GenBank/DDBJ whole genome shotgun (WGS) entry which is preliminary data.</text>
</comment>
<dbReference type="AlphaFoldDB" id="A0A2N3QVQ2"/>
<protein>
    <submittedName>
        <fullName evidence="1">Uncharacterized protein</fullName>
    </submittedName>
</protein>
<sequence>MTEQIVDIVEANMPCSSDVVSVAKGAGGEAGRVVAAETATDVATRLTDEALAAKIDKHGVGQVTLDNLSNEVKAAMSGGSTLIWDETTNDLNMEQAMRSRYGFIPCDALMLLSPDDPHASGVYVNGLSGRVNTAPDGAYRIYVVPVQGHDTLYINREANTSLQVAFTSRYNDPTTLANGTNLIGYISGWRANEATKPAAGLPYEVPIPDGSRYAVCSSNDMPHLYVSVRTGISGVDRVWHDPRIAELDAAKLDARPTRNIFDPSNLRYRVDGYYVSADDGTFVAREGYMCVAIPVDPGVHLSFSPGFERVCFYRDWVGELTGLGVRHGTQLSVFVAGTVQGGLQDYPVPDGAHMMIVSIKTANTARAQIEVGSASTPYVSGRPGISVTDIHDLDRTLTVGPGRMYSTISAAVAAASDSDEILVYPGVYDESVHAWGKRLRIRGTSKRDCILRHSAMHYADPPLEMSRGELSNLTIIGDDSGTPTDSSRAYCMHVEDDTAAGASFLVHDVIFINAVHSCVGIGLRNHYTLEFRGCEFHATGASNAAVYCHDHETSTHGEDDQHLAIIDCSLETAGGTVIKLQSQEISGNHATLTAQRNILVNHANTSNLVTMSKWDGRDEGQDGLLGSYAWTLTTTSQLNTADILNVAKEDQ</sequence>
<accession>A0A2N3QVQ2</accession>
<organism evidence="1 2">
    <name type="scientific">Bifidobacterium pseudolongum subsp. globosum</name>
    <dbReference type="NCBI Taxonomy" id="1690"/>
    <lineage>
        <taxon>Bacteria</taxon>
        <taxon>Bacillati</taxon>
        <taxon>Actinomycetota</taxon>
        <taxon>Actinomycetes</taxon>
        <taxon>Bifidobacteriales</taxon>
        <taxon>Bifidobacteriaceae</taxon>
        <taxon>Bifidobacterium</taxon>
    </lineage>
</organism>
<dbReference type="EMBL" id="PCHA01000014">
    <property type="protein sequence ID" value="PKU96221.1"/>
    <property type="molecule type" value="Genomic_DNA"/>
</dbReference>
<proteinExistence type="predicted"/>
<dbReference type="RefSeq" id="WP_144445325.1">
    <property type="nucleotide sequence ID" value="NZ_PCHA01000014.1"/>
</dbReference>
<evidence type="ECO:0000313" key="1">
    <source>
        <dbReference type="EMBL" id="PKU96221.1"/>
    </source>
</evidence>
<name>A0A2N3QVQ2_9BIFI</name>
<dbReference type="Gene3D" id="2.160.20.10">
    <property type="entry name" value="Single-stranded right-handed beta-helix, Pectin lyase-like"/>
    <property type="match status" value="1"/>
</dbReference>
<evidence type="ECO:0000313" key="2">
    <source>
        <dbReference type="Proteomes" id="UP000233722"/>
    </source>
</evidence>
<dbReference type="Proteomes" id="UP000233722">
    <property type="component" value="Unassembled WGS sequence"/>
</dbReference>
<gene>
    <name evidence="1" type="ORF">CQR45_0343</name>
</gene>
<reference evidence="1 2" key="1">
    <citation type="submission" date="2017-10" db="EMBL/GenBank/DDBJ databases">
        <title>Bifidobacterium genomics.</title>
        <authorList>
            <person name="Lugli G.A."/>
            <person name="Milani C."/>
            <person name="Mancabelli L."/>
        </authorList>
    </citation>
    <scope>NUCLEOTIDE SEQUENCE [LARGE SCALE GENOMIC DNA]</scope>
    <source>
        <strain evidence="1 2">1747B</strain>
    </source>
</reference>
<dbReference type="InterPro" id="IPR011050">
    <property type="entry name" value="Pectin_lyase_fold/virulence"/>
</dbReference>
<dbReference type="SUPFAM" id="SSF51126">
    <property type="entry name" value="Pectin lyase-like"/>
    <property type="match status" value="1"/>
</dbReference>
<dbReference type="InterPro" id="IPR012334">
    <property type="entry name" value="Pectin_lyas_fold"/>
</dbReference>